<evidence type="ECO:0000259" key="11">
    <source>
        <dbReference type="SMART" id="SM00642"/>
    </source>
</evidence>
<dbReference type="AlphaFoldDB" id="A0A3G8ZL05"/>
<dbReference type="CDD" id="cd02855">
    <property type="entry name" value="E_set_GBE_prok_N"/>
    <property type="match status" value="1"/>
</dbReference>
<dbReference type="PIRSF" id="PIRSF000463">
    <property type="entry name" value="GlgB"/>
    <property type="match status" value="1"/>
</dbReference>
<sequence>MPASAEVTTTAAAAPSGTYVAAPAAPAGPSTDDYEKLIGGETHNPHGILGAHPQTDGSTIVRTLRHHAANVELLYDGQELSFEHAYGGIWAVTVPGPVGDYRIRVTYGENEPLVVDDPYRWLPTLGEVDLYLIGEGRHERLWDVLGAHVRTYDTPGGSVTGTSFAVWAPNAAGVRVSGDFDHWTGSGQPMRSLGSTGVWEIFLPDVHPGTRYKFQILGADRVWRDKADPLAFYSEIPPHTASVVFSSEYAWDDATWIDERAKADLLHSPISIYEVHAGSWKMGLSYREMADALIADLDVTAFTHVEFLPLAGHPFAPSWGYQVTSYYASDSRFGSPDDFRYLVDRLHQAGYGVILDWVPAHFPKDAFALARFDGTALYEHADPRRGEQPDWGTYVFDFGRREVRNFLVANALYWLEEFHIDGLRVDAVASMLYLDYSREDGQWLPNEHGGNENLQAVSFLQEVNATVDKRVPGALMIAEESTAWPGVTRPTHLGGLGFHLKWNMGWMHDTLSYLAREPVHRSWHHNEMTFSLMYAFSEQFVLPISHDEVVHGKGSLWGKIVGDDWRKAATLRAYYAHMWAHPGKQLLFMGQELGSPTEWTEAQSLPWHLLDQPLHAGIRQMVGDLNRTYRAFPALYTQDFTPSGFNWIDANDRGGNVLSYLRWGSDGSALVCVLNFSADVHHNYRVGMPFAGTWREAINTDNHVYGGSGVGNGEILASEEAFHGQPASAVLTLPPLGALWLVLTD</sequence>
<name>A0A3G8ZL05_9ACTN</name>
<dbReference type="GO" id="GO:0005978">
    <property type="term" value="P:glycogen biosynthetic process"/>
    <property type="evidence" value="ECO:0007669"/>
    <property type="project" value="UniProtKB-UniRule"/>
</dbReference>
<comment type="pathway">
    <text evidence="2 9">Glycan biosynthesis; glycogen biosynthesis.</text>
</comment>
<dbReference type="GO" id="GO:0003844">
    <property type="term" value="F:1,4-alpha-glucan branching enzyme activity"/>
    <property type="evidence" value="ECO:0007669"/>
    <property type="project" value="UniProtKB-UniRule"/>
</dbReference>
<dbReference type="FunFam" id="3.20.20.80:FF:000003">
    <property type="entry name" value="1,4-alpha-glucan branching enzyme GlgB"/>
    <property type="match status" value="1"/>
</dbReference>
<keyword evidence="13" id="KW-1185">Reference proteome</keyword>
<dbReference type="NCBIfam" id="TIGR01515">
    <property type="entry name" value="branching_enzym"/>
    <property type="match status" value="1"/>
</dbReference>
<dbReference type="NCBIfam" id="NF003811">
    <property type="entry name" value="PRK05402.1"/>
    <property type="match status" value="1"/>
</dbReference>
<dbReference type="FunFam" id="2.60.40.1180:FF:000002">
    <property type="entry name" value="1,4-alpha-glucan branching enzyme GlgB"/>
    <property type="match status" value="1"/>
</dbReference>
<reference evidence="12 13" key="1">
    <citation type="submission" date="2018-11" db="EMBL/GenBank/DDBJ databases">
        <authorList>
            <person name="Da X."/>
        </authorList>
    </citation>
    <scope>NUCLEOTIDE SEQUENCE [LARGE SCALE GENOMIC DNA]</scope>
    <source>
        <strain evidence="12 13">S14-144</strain>
    </source>
</reference>
<evidence type="ECO:0000256" key="6">
    <source>
        <dbReference type="ARBA" id="ARBA00022679"/>
    </source>
</evidence>
<evidence type="ECO:0000313" key="13">
    <source>
        <dbReference type="Proteomes" id="UP000268084"/>
    </source>
</evidence>
<evidence type="ECO:0000256" key="8">
    <source>
        <dbReference type="ARBA" id="ARBA00023277"/>
    </source>
</evidence>
<dbReference type="NCBIfam" id="NF008967">
    <property type="entry name" value="PRK12313.1"/>
    <property type="match status" value="1"/>
</dbReference>
<feature type="domain" description="Glycosyl hydrolase family 13 catalytic" evidence="11">
    <location>
        <begin position="274"/>
        <end position="615"/>
    </location>
</feature>
<dbReference type="SUPFAM" id="SSF51445">
    <property type="entry name" value="(Trans)glycosidases"/>
    <property type="match status" value="1"/>
</dbReference>
<reference evidence="12 13" key="2">
    <citation type="submission" date="2018-12" db="EMBL/GenBank/DDBJ databases">
        <title>Nakamurella antarcticus sp. nov., isolated from Antarctica South Shetland Islands soil.</title>
        <authorList>
            <person name="Peng F."/>
        </authorList>
    </citation>
    <scope>NUCLEOTIDE SEQUENCE [LARGE SCALE GENOMIC DNA]</scope>
    <source>
        <strain evidence="12 13">S14-144</strain>
    </source>
</reference>
<dbReference type="CDD" id="cd11322">
    <property type="entry name" value="AmyAc_Glg_BE"/>
    <property type="match status" value="1"/>
</dbReference>
<dbReference type="InterPro" id="IPR044143">
    <property type="entry name" value="GlgB_N_E_set_prok"/>
</dbReference>
<dbReference type="InterPro" id="IPR006048">
    <property type="entry name" value="A-amylase/branching_C"/>
</dbReference>
<dbReference type="InterPro" id="IPR004193">
    <property type="entry name" value="Glyco_hydro_13_N"/>
</dbReference>
<dbReference type="GO" id="GO:0004553">
    <property type="term" value="F:hydrolase activity, hydrolyzing O-glycosyl compounds"/>
    <property type="evidence" value="ECO:0007669"/>
    <property type="project" value="InterPro"/>
</dbReference>
<dbReference type="Gene3D" id="2.60.40.10">
    <property type="entry name" value="Immunoglobulins"/>
    <property type="match status" value="2"/>
</dbReference>
<dbReference type="GO" id="GO:0043169">
    <property type="term" value="F:cation binding"/>
    <property type="evidence" value="ECO:0007669"/>
    <property type="project" value="InterPro"/>
</dbReference>
<keyword evidence="4 9" id="KW-0321">Glycogen metabolism</keyword>
<dbReference type="InterPro" id="IPR013783">
    <property type="entry name" value="Ig-like_fold"/>
</dbReference>
<keyword evidence="8 9" id="KW-0119">Carbohydrate metabolism</keyword>
<dbReference type="PANTHER" id="PTHR43651:SF3">
    <property type="entry name" value="1,4-ALPHA-GLUCAN-BRANCHING ENZYME"/>
    <property type="match status" value="1"/>
</dbReference>
<dbReference type="Pfam" id="PF22019">
    <property type="entry name" value="GlgB_N"/>
    <property type="match status" value="1"/>
</dbReference>
<dbReference type="EC" id="2.4.1.18" evidence="9"/>
<evidence type="ECO:0000256" key="10">
    <source>
        <dbReference type="PIRSR" id="PIRSR000463-1"/>
    </source>
</evidence>
<evidence type="ECO:0000313" key="12">
    <source>
        <dbReference type="EMBL" id="AZI57848.1"/>
    </source>
</evidence>
<dbReference type="EMBL" id="CP034170">
    <property type="protein sequence ID" value="AZI57848.1"/>
    <property type="molecule type" value="Genomic_DNA"/>
</dbReference>
<dbReference type="Proteomes" id="UP000268084">
    <property type="component" value="Chromosome"/>
</dbReference>
<comment type="similarity">
    <text evidence="3 9">Belongs to the glycosyl hydrolase 13 family. GlgB subfamily.</text>
</comment>
<dbReference type="Pfam" id="PF02922">
    <property type="entry name" value="CBM_48"/>
    <property type="match status" value="1"/>
</dbReference>
<dbReference type="FunFam" id="2.60.40.10:FF:000169">
    <property type="entry name" value="1,4-alpha-glucan branching enzyme GlgB"/>
    <property type="match status" value="1"/>
</dbReference>
<evidence type="ECO:0000256" key="3">
    <source>
        <dbReference type="ARBA" id="ARBA00009000"/>
    </source>
</evidence>
<dbReference type="InterPro" id="IPR006047">
    <property type="entry name" value="GH13_cat_dom"/>
</dbReference>
<evidence type="ECO:0000256" key="9">
    <source>
        <dbReference type="HAMAP-Rule" id="MF_00685"/>
    </source>
</evidence>
<evidence type="ECO:0000256" key="1">
    <source>
        <dbReference type="ARBA" id="ARBA00000826"/>
    </source>
</evidence>
<gene>
    <name evidence="9 12" type="primary">glgB</name>
    <name evidence="12" type="ORF">EH165_06480</name>
</gene>
<comment type="function">
    <text evidence="9">Catalyzes the formation of the alpha-1,6-glucosidic linkages in glycogen by scission of a 1,4-alpha-linked oligosaccharide from growing alpha-1,4-glucan chains and the subsequent attachment of the oligosaccharide to the alpha-1,6 position.</text>
</comment>
<dbReference type="Gene3D" id="3.20.20.80">
    <property type="entry name" value="Glycosidases"/>
    <property type="match status" value="1"/>
</dbReference>
<keyword evidence="5 9" id="KW-0328">Glycosyltransferase</keyword>
<evidence type="ECO:0000256" key="4">
    <source>
        <dbReference type="ARBA" id="ARBA00022600"/>
    </source>
</evidence>
<evidence type="ECO:0000256" key="5">
    <source>
        <dbReference type="ARBA" id="ARBA00022676"/>
    </source>
</evidence>
<dbReference type="PANTHER" id="PTHR43651">
    <property type="entry name" value="1,4-ALPHA-GLUCAN-BRANCHING ENZYME"/>
    <property type="match status" value="1"/>
</dbReference>
<keyword evidence="6 9" id="KW-0808">Transferase</keyword>
<feature type="active site" description="Nucleophile" evidence="9 10">
    <location>
        <position position="426"/>
    </location>
</feature>
<comment type="catalytic activity">
    <reaction evidence="1 9">
        <text>Transfers a segment of a (1-&gt;4)-alpha-D-glucan chain to a primary hydroxy group in a similar glucan chain.</text>
        <dbReference type="EC" id="2.4.1.18"/>
    </reaction>
</comment>
<dbReference type="InterPro" id="IPR013780">
    <property type="entry name" value="Glyco_hydro_b"/>
</dbReference>
<evidence type="ECO:0000256" key="7">
    <source>
        <dbReference type="ARBA" id="ARBA00023056"/>
    </source>
</evidence>
<dbReference type="InterPro" id="IPR054169">
    <property type="entry name" value="GlgB_N"/>
</dbReference>
<dbReference type="OrthoDB" id="9800174at2"/>
<proteinExistence type="inferred from homology"/>
<dbReference type="InterPro" id="IPR006407">
    <property type="entry name" value="GlgB"/>
</dbReference>
<organism evidence="12 13">
    <name type="scientific">Nakamurella antarctica</name>
    <dbReference type="NCBI Taxonomy" id="1902245"/>
    <lineage>
        <taxon>Bacteria</taxon>
        <taxon>Bacillati</taxon>
        <taxon>Actinomycetota</taxon>
        <taxon>Actinomycetes</taxon>
        <taxon>Nakamurellales</taxon>
        <taxon>Nakamurellaceae</taxon>
        <taxon>Nakamurella</taxon>
    </lineage>
</organism>
<comment type="subunit">
    <text evidence="9">Monomer.</text>
</comment>
<dbReference type="HAMAP" id="MF_00685">
    <property type="entry name" value="GlgB"/>
    <property type="match status" value="1"/>
</dbReference>
<feature type="active site" description="Proton donor" evidence="9 10">
    <location>
        <position position="479"/>
    </location>
</feature>
<dbReference type="Pfam" id="PF02806">
    <property type="entry name" value="Alpha-amylase_C"/>
    <property type="match status" value="1"/>
</dbReference>
<evidence type="ECO:0000256" key="2">
    <source>
        <dbReference type="ARBA" id="ARBA00004964"/>
    </source>
</evidence>
<dbReference type="UniPathway" id="UPA00164"/>
<dbReference type="GO" id="GO:0005829">
    <property type="term" value="C:cytosol"/>
    <property type="evidence" value="ECO:0007669"/>
    <property type="project" value="TreeGrafter"/>
</dbReference>
<accession>A0A3G8ZL05</accession>
<dbReference type="Pfam" id="PF00128">
    <property type="entry name" value="Alpha-amylase"/>
    <property type="match status" value="1"/>
</dbReference>
<protein>
    <recommendedName>
        <fullName evidence="9">1,4-alpha-glucan branching enzyme GlgB</fullName>
        <ecNumber evidence="9">2.4.1.18</ecNumber>
    </recommendedName>
    <alternativeName>
        <fullName evidence="9">1,4-alpha-D-glucan:1,4-alpha-D-glucan 6-glucosyl-transferase</fullName>
    </alternativeName>
    <alternativeName>
        <fullName evidence="9">Alpha-(1-&gt;4)-glucan branching enzyme</fullName>
    </alternativeName>
    <alternativeName>
        <fullName evidence="9">Glycogen branching enzyme</fullName>
        <shortName evidence="9">BE</shortName>
    </alternativeName>
</protein>
<dbReference type="Gene3D" id="2.60.40.1180">
    <property type="entry name" value="Golgi alpha-mannosidase II"/>
    <property type="match status" value="1"/>
</dbReference>
<dbReference type="SUPFAM" id="SSF51011">
    <property type="entry name" value="Glycosyl hydrolase domain"/>
    <property type="match status" value="1"/>
</dbReference>
<dbReference type="SUPFAM" id="SSF81296">
    <property type="entry name" value="E set domains"/>
    <property type="match status" value="2"/>
</dbReference>
<dbReference type="SMART" id="SM00642">
    <property type="entry name" value="Aamy"/>
    <property type="match status" value="1"/>
</dbReference>
<dbReference type="InterPro" id="IPR037439">
    <property type="entry name" value="Branching_enzy"/>
</dbReference>
<keyword evidence="7 9" id="KW-0320">Glycogen biosynthesis</keyword>
<dbReference type="InterPro" id="IPR017853">
    <property type="entry name" value="GH"/>
</dbReference>
<dbReference type="KEGG" id="nak:EH165_06480"/>
<dbReference type="InterPro" id="IPR014756">
    <property type="entry name" value="Ig_E-set"/>
</dbReference>